<evidence type="ECO:0000259" key="7">
    <source>
        <dbReference type="PROSITE" id="PS51503"/>
    </source>
</evidence>
<evidence type="ECO:0000256" key="5">
    <source>
        <dbReference type="SAM" id="MobiDB-lite"/>
    </source>
</evidence>
<name>A0A1E4S888_CYBJN</name>
<keyword evidence="3 6" id="KW-1133">Transmembrane helix</keyword>
<protein>
    <recommendedName>
        <fullName evidence="7">HIG1 domain-containing protein</fullName>
    </recommendedName>
</protein>
<comment type="subcellular location">
    <subcellularLocation>
        <location evidence="1">Mitochondrion</location>
    </subcellularLocation>
</comment>
<organism evidence="8 9">
    <name type="scientific">Cyberlindnera jadinii (strain ATCC 18201 / CBS 1600 / BCRC 20928 / JCM 3617 / NBRC 0987 / NRRL Y-1542)</name>
    <name type="common">Torula yeast</name>
    <name type="synonym">Candida utilis</name>
    <dbReference type="NCBI Taxonomy" id="983966"/>
    <lineage>
        <taxon>Eukaryota</taxon>
        <taxon>Fungi</taxon>
        <taxon>Dikarya</taxon>
        <taxon>Ascomycota</taxon>
        <taxon>Saccharomycotina</taxon>
        <taxon>Saccharomycetes</taxon>
        <taxon>Phaffomycetales</taxon>
        <taxon>Phaffomycetaceae</taxon>
        <taxon>Cyberlindnera</taxon>
    </lineage>
</organism>
<dbReference type="Pfam" id="PF04588">
    <property type="entry name" value="HIG_1_N"/>
    <property type="match status" value="1"/>
</dbReference>
<dbReference type="OrthoDB" id="1915122at2759"/>
<accession>A0A1E4S888</accession>
<dbReference type="AlphaFoldDB" id="A0A1E4S888"/>
<proteinExistence type="predicted"/>
<evidence type="ECO:0000256" key="4">
    <source>
        <dbReference type="ARBA" id="ARBA00023136"/>
    </source>
</evidence>
<feature type="domain" description="HIG1" evidence="7">
    <location>
        <begin position="88"/>
        <end position="179"/>
    </location>
</feature>
<evidence type="ECO:0000256" key="3">
    <source>
        <dbReference type="ARBA" id="ARBA00022989"/>
    </source>
</evidence>
<reference evidence="8 9" key="1">
    <citation type="journal article" date="2016" name="Proc. Natl. Acad. Sci. U.S.A.">
        <title>Comparative genomics of biotechnologically important yeasts.</title>
        <authorList>
            <person name="Riley R."/>
            <person name="Haridas S."/>
            <person name="Wolfe K.H."/>
            <person name="Lopes M.R."/>
            <person name="Hittinger C.T."/>
            <person name="Goeker M."/>
            <person name="Salamov A.A."/>
            <person name="Wisecaver J.H."/>
            <person name="Long T.M."/>
            <person name="Calvey C.H."/>
            <person name="Aerts A.L."/>
            <person name="Barry K.W."/>
            <person name="Choi C."/>
            <person name="Clum A."/>
            <person name="Coughlan A.Y."/>
            <person name="Deshpande S."/>
            <person name="Douglass A.P."/>
            <person name="Hanson S.J."/>
            <person name="Klenk H.-P."/>
            <person name="LaButti K.M."/>
            <person name="Lapidus A."/>
            <person name="Lindquist E.A."/>
            <person name="Lipzen A.M."/>
            <person name="Meier-Kolthoff J.P."/>
            <person name="Ohm R.A."/>
            <person name="Otillar R.P."/>
            <person name="Pangilinan J.L."/>
            <person name="Peng Y."/>
            <person name="Rokas A."/>
            <person name="Rosa C.A."/>
            <person name="Scheuner C."/>
            <person name="Sibirny A.A."/>
            <person name="Slot J.C."/>
            <person name="Stielow J.B."/>
            <person name="Sun H."/>
            <person name="Kurtzman C.P."/>
            <person name="Blackwell M."/>
            <person name="Grigoriev I.V."/>
            <person name="Jeffries T.W."/>
        </authorList>
    </citation>
    <scope>NUCLEOTIDE SEQUENCE [LARGE SCALE GENOMIC DNA]</scope>
    <source>
        <strain evidence="9">ATCC 18201 / CBS 1600 / BCRC 20928 / JCM 3617 / NBRC 0987 / NRRL Y-1542</strain>
    </source>
</reference>
<evidence type="ECO:0000256" key="1">
    <source>
        <dbReference type="ARBA" id="ARBA00004173"/>
    </source>
</evidence>
<gene>
    <name evidence="8" type="ORF">CYBJADRAFT_166378</name>
</gene>
<dbReference type="EMBL" id="KV453926">
    <property type="protein sequence ID" value="ODV75683.1"/>
    <property type="molecule type" value="Genomic_DNA"/>
</dbReference>
<feature type="region of interest" description="Disordered" evidence="5">
    <location>
        <begin position="195"/>
        <end position="216"/>
    </location>
</feature>
<evidence type="ECO:0000256" key="2">
    <source>
        <dbReference type="ARBA" id="ARBA00022692"/>
    </source>
</evidence>
<dbReference type="PANTHER" id="PTHR28018:SF3">
    <property type="entry name" value="RESPIRATORY SUPERCOMPLEX FACTOR 2, MITOCHONDRIAL"/>
    <property type="match status" value="1"/>
</dbReference>
<dbReference type="GO" id="GO:0033617">
    <property type="term" value="P:mitochondrial respiratory chain complex IV assembly"/>
    <property type="evidence" value="ECO:0007669"/>
    <property type="project" value="TreeGrafter"/>
</dbReference>
<dbReference type="RefSeq" id="XP_020072722.1">
    <property type="nucleotide sequence ID" value="XM_020214461.1"/>
</dbReference>
<dbReference type="GeneID" id="30988857"/>
<feature type="transmembrane region" description="Helical" evidence="6">
    <location>
        <begin position="12"/>
        <end position="35"/>
    </location>
</feature>
<dbReference type="OMA" id="KIITATW"/>
<evidence type="ECO:0000313" key="8">
    <source>
        <dbReference type="EMBL" id="ODV75683.1"/>
    </source>
</evidence>
<dbReference type="InterPro" id="IPR007667">
    <property type="entry name" value="Hypoxia_induced_domain"/>
</dbReference>
<dbReference type="PROSITE" id="PS51503">
    <property type="entry name" value="HIG1"/>
    <property type="match status" value="1"/>
</dbReference>
<dbReference type="Proteomes" id="UP000094389">
    <property type="component" value="Unassembled WGS sequence"/>
</dbReference>
<sequence>MKLLTDDEIDAHWWVVAEGGLIGLAAGLLATGAIFKYGAYKYPGFPKNLPWSIRTAIFISPPTVGITIGAEEASNAFDREMYSNDYNAKLKLEEHKRWAELPLSQKFVQGAANNKYKIIVGAWAASMWGSWVFVDRDPIMTKTQKIVQARMYAQFLTVGLLLGSIGLSMYDEKHNAPAKVEELQGWEKVLLEEEERQKKEKENGNGTYKRARIYKD</sequence>
<dbReference type="GO" id="GO:0005739">
    <property type="term" value="C:mitochondrion"/>
    <property type="evidence" value="ECO:0007669"/>
    <property type="project" value="UniProtKB-SubCell"/>
</dbReference>
<dbReference type="InterPro" id="IPR040153">
    <property type="entry name" value="Rcf2"/>
</dbReference>
<keyword evidence="2 6" id="KW-0812">Transmembrane</keyword>
<keyword evidence="9" id="KW-1185">Reference proteome</keyword>
<evidence type="ECO:0000256" key="6">
    <source>
        <dbReference type="SAM" id="Phobius"/>
    </source>
</evidence>
<dbReference type="STRING" id="983966.A0A1E4S888"/>
<evidence type="ECO:0000313" key="9">
    <source>
        <dbReference type="Proteomes" id="UP000094389"/>
    </source>
</evidence>
<keyword evidence="4 6" id="KW-0472">Membrane</keyword>
<dbReference type="PANTHER" id="PTHR28018">
    <property type="entry name" value="RESPIRATORY SUPERCOMPLEX FACTOR 2, MITOCHONDRIAL"/>
    <property type="match status" value="1"/>
</dbReference>